<evidence type="ECO:0000256" key="9">
    <source>
        <dbReference type="SAM" id="Phobius"/>
    </source>
</evidence>
<evidence type="ECO:0000256" key="8">
    <source>
        <dbReference type="SAM" id="Coils"/>
    </source>
</evidence>
<dbReference type="CDD" id="cd06902">
    <property type="entry name" value="lectin_ERGIC-53_ERGL"/>
    <property type="match status" value="1"/>
</dbReference>
<dbReference type="InterPro" id="IPR013320">
    <property type="entry name" value="ConA-like_dom_sf"/>
</dbReference>
<dbReference type="InterPro" id="IPR051136">
    <property type="entry name" value="Intracellular_Lectin-GPT"/>
</dbReference>
<keyword evidence="3" id="KW-0732">Signal</keyword>
<keyword evidence="5 9" id="KW-1133">Transmembrane helix</keyword>
<evidence type="ECO:0000313" key="11">
    <source>
        <dbReference type="Proteomes" id="UP000515180"/>
    </source>
</evidence>
<keyword evidence="6 9" id="KW-0472">Membrane</keyword>
<organism evidence="11 12">
    <name type="scientific">Bombus impatiens</name>
    <name type="common">Bumblebee</name>
    <dbReference type="NCBI Taxonomy" id="132113"/>
    <lineage>
        <taxon>Eukaryota</taxon>
        <taxon>Metazoa</taxon>
        <taxon>Ecdysozoa</taxon>
        <taxon>Arthropoda</taxon>
        <taxon>Hexapoda</taxon>
        <taxon>Insecta</taxon>
        <taxon>Pterygota</taxon>
        <taxon>Neoptera</taxon>
        <taxon>Endopterygota</taxon>
        <taxon>Hymenoptera</taxon>
        <taxon>Apocrita</taxon>
        <taxon>Aculeata</taxon>
        <taxon>Apoidea</taxon>
        <taxon>Anthophila</taxon>
        <taxon>Apidae</taxon>
        <taxon>Bombus</taxon>
        <taxon>Pyrobombus</taxon>
    </lineage>
</organism>
<feature type="domain" description="L-type lectin-like" evidence="10">
    <location>
        <begin position="84"/>
        <end position="308"/>
    </location>
</feature>
<evidence type="ECO:0000256" key="5">
    <source>
        <dbReference type="ARBA" id="ARBA00022989"/>
    </source>
</evidence>
<evidence type="ECO:0000256" key="2">
    <source>
        <dbReference type="ARBA" id="ARBA00022692"/>
    </source>
</evidence>
<evidence type="ECO:0000259" key="10">
    <source>
        <dbReference type="PROSITE" id="PS51328"/>
    </source>
</evidence>
<keyword evidence="4" id="KW-0430">Lectin</keyword>
<dbReference type="GO" id="GO:0030134">
    <property type="term" value="C:COPII-coated ER to Golgi transport vesicle"/>
    <property type="evidence" value="ECO:0007669"/>
    <property type="project" value="TreeGrafter"/>
</dbReference>
<dbReference type="GO" id="GO:0005537">
    <property type="term" value="F:D-mannose binding"/>
    <property type="evidence" value="ECO:0007669"/>
    <property type="project" value="TreeGrafter"/>
</dbReference>
<dbReference type="CTD" id="44679"/>
<dbReference type="GO" id="GO:0000139">
    <property type="term" value="C:Golgi membrane"/>
    <property type="evidence" value="ECO:0007669"/>
    <property type="project" value="TreeGrafter"/>
</dbReference>
<accession>A0A6P3V2J9</accession>
<dbReference type="GO" id="GO:0006888">
    <property type="term" value="P:endoplasmic reticulum to Golgi vesicle-mediated transport"/>
    <property type="evidence" value="ECO:0007669"/>
    <property type="project" value="TreeGrafter"/>
</dbReference>
<reference evidence="12" key="1">
    <citation type="submission" date="2025-08" db="UniProtKB">
        <authorList>
            <consortium name="RefSeq"/>
        </authorList>
    </citation>
    <scope>IDENTIFICATION</scope>
</reference>
<gene>
    <name evidence="12" type="primary">LOC100745510</name>
</gene>
<dbReference type="Pfam" id="PF03388">
    <property type="entry name" value="Lectin_leg-like"/>
    <property type="match status" value="1"/>
</dbReference>
<dbReference type="AlphaFoldDB" id="A0A6P3V2J9"/>
<evidence type="ECO:0000313" key="12">
    <source>
        <dbReference type="RefSeq" id="XP_012246683.1"/>
    </source>
</evidence>
<keyword evidence="11" id="KW-1185">Reference proteome</keyword>
<dbReference type="PANTHER" id="PTHR12223:SF28">
    <property type="entry name" value="LECTIN, MANNOSE BINDING 1 LIKE"/>
    <property type="match status" value="1"/>
</dbReference>
<keyword evidence="2 9" id="KW-0812">Transmembrane</keyword>
<protein>
    <submittedName>
        <fullName evidence="12">Protein ERGIC-53 isoform X1</fullName>
    </submittedName>
</protein>
<comment type="subcellular location">
    <subcellularLocation>
        <location evidence="1">Endoplasmic reticulum-Golgi intermediate compartment membrane</location>
        <topology evidence="1">Single-pass type I membrane protein</topology>
    </subcellularLocation>
</comment>
<sequence>MSDAILNVFPLETDIWKRGRSLLEITHRITGNSCVLKSAEKIVDYGQSTFDSTVEMKMAAEVRWLLIFHVFCVIYAVLGETPHRKFEYKYSFKPPYLAQKDGSVPFWEYGGNAIASAENVRVAPSLRSQKGAIWVKQPVTFNWWEVELIFRITGRGRIGADGLAFWYTAEKGAYNGTVFGSSDQWKGLGIFFDSFDNDNKHNNPYIMAVLNDGTESFDHTNDGTTQLSAGCLRDFRNKPFATRAKIEYYENILTVLFHNGMTNNEQDYEICFRVENVVLPKGGYFGVSAATGGLADDHDVSHFLTHSLFLTGQMRTEEHKVSLELEQQKLSQEYMDYQKKLEQQKEEYRRDHPNEHREKEEFVEYFETDNQRELRQIFSGQSQMFDALRELNRKLDEIVGRQERSLSLISQLQVGVGVQAGGQPGQIQLIDTIRRQEVDTVLNNQKNIISTAKQIESYINEVHSKTDLILNNQARSPTAQVQPMGYDYHSLISEMRDGLNTLKRDITQISTKVNNGGTDCPTTSCLTTTMFLLFVAVQMIILLAYSMYRDNKEAQAKKLY</sequence>
<feature type="coiled-coil region" evidence="8">
    <location>
        <begin position="320"/>
        <end position="358"/>
    </location>
</feature>
<dbReference type="GeneID" id="100745510"/>
<dbReference type="PANTHER" id="PTHR12223">
    <property type="entry name" value="VESICULAR MANNOSE-BINDING LECTIN"/>
    <property type="match status" value="1"/>
</dbReference>
<proteinExistence type="predicted"/>
<evidence type="ECO:0000256" key="1">
    <source>
        <dbReference type="ARBA" id="ARBA00004151"/>
    </source>
</evidence>
<dbReference type="Proteomes" id="UP000515180">
    <property type="component" value="Unplaced"/>
</dbReference>
<name>A0A6P3V2J9_BOMIM</name>
<dbReference type="PROSITE" id="PS51328">
    <property type="entry name" value="L_LECTIN_LIKE"/>
    <property type="match status" value="1"/>
</dbReference>
<keyword evidence="8" id="KW-0175">Coiled coil</keyword>
<keyword evidence="7" id="KW-1015">Disulfide bond</keyword>
<evidence type="ECO:0000256" key="7">
    <source>
        <dbReference type="ARBA" id="ARBA00023157"/>
    </source>
</evidence>
<dbReference type="InterPro" id="IPR005052">
    <property type="entry name" value="Lectin_leg"/>
</dbReference>
<evidence type="ECO:0000256" key="6">
    <source>
        <dbReference type="ARBA" id="ARBA00023136"/>
    </source>
</evidence>
<dbReference type="GO" id="GO:0033116">
    <property type="term" value="C:endoplasmic reticulum-Golgi intermediate compartment membrane"/>
    <property type="evidence" value="ECO:0007669"/>
    <property type="project" value="UniProtKB-SubCell"/>
</dbReference>
<evidence type="ECO:0000256" key="4">
    <source>
        <dbReference type="ARBA" id="ARBA00022734"/>
    </source>
</evidence>
<dbReference type="OrthoDB" id="10265193at2759"/>
<dbReference type="RefSeq" id="XP_012246683.1">
    <property type="nucleotide sequence ID" value="XM_012391260.3"/>
</dbReference>
<evidence type="ECO:0000256" key="3">
    <source>
        <dbReference type="ARBA" id="ARBA00022729"/>
    </source>
</evidence>
<dbReference type="SUPFAM" id="SSF49899">
    <property type="entry name" value="Concanavalin A-like lectins/glucanases"/>
    <property type="match status" value="1"/>
</dbReference>
<dbReference type="GO" id="GO:0005789">
    <property type="term" value="C:endoplasmic reticulum membrane"/>
    <property type="evidence" value="ECO:0007669"/>
    <property type="project" value="TreeGrafter"/>
</dbReference>
<dbReference type="Gene3D" id="2.60.120.200">
    <property type="match status" value="1"/>
</dbReference>
<dbReference type="FunFam" id="2.60.120.200:FF:000028">
    <property type="entry name" value="Blast:Protein ERGIC-53"/>
    <property type="match status" value="1"/>
</dbReference>
<feature type="transmembrane region" description="Helical" evidence="9">
    <location>
        <begin position="530"/>
        <end position="548"/>
    </location>
</feature>